<dbReference type="InterPro" id="IPR027862">
    <property type="entry name" value="DUF4534"/>
</dbReference>
<dbReference type="AlphaFoldDB" id="A0A8C3YEC8"/>
<keyword evidence="1" id="KW-1133">Transmembrane helix</keyword>
<accession>A0A8C3YEC8</accession>
<name>A0A8C3YEC8_9CETA</name>
<dbReference type="Proteomes" id="UP000694540">
    <property type="component" value="Unplaced"/>
</dbReference>
<feature type="transmembrane region" description="Helical" evidence="1">
    <location>
        <begin position="119"/>
        <end position="141"/>
    </location>
</feature>
<dbReference type="GeneTree" id="ENSGT00730000111479"/>
<feature type="transmembrane region" description="Helical" evidence="1">
    <location>
        <begin position="7"/>
        <end position="24"/>
    </location>
</feature>
<gene>
    <name evidence="2" type="primary">TMEM217B</name>
</gene>
<feature type="transmembrane region" description="Helical" evidence="1">
    <location>
        <begin position="55"/>
        <end position="79"/>
    </location>
</feature>
<keyword evidence="1" id="KW-0812">Transmembrane</keyword>
<dbReference type="PANTHER" id="PTHR34928">
    <property type="entry name" value="TRANSMEMBRANE PROTEIN 217"/>
    <property type="match status" value="1"/>
</dbReference>
<keyword evidence="1" id="KW-0472">Membrane</keyword>
<protein>
    <submittedName>
        <fullName evidence="2">Transmembrane protein 217B</fullName>
    </submittedName>
</protein>
<reference evidence="2" key="1">
    <citation type="submission" date="2025-08" db="UniProtKB">
        <authorList>
            <consortium name="Ensembl"/>
        </authorList>
    </citation>
    <scope>IDENTIFICATION</scope>
</reference>
<evidence type="ECO:0000313" key="2">
    <source>
        <dbReference type="Ensembl" id="ENSCWAP00000008509.1"/>
    </source>
</evidence>
<dbReference type="PANTHER" id="PTHR34928:SF3">
    <property type="entry name" value="TRANSMEMBRANE PROTEIN 217B-RELATED"/>
    <property type="match status" value="1"/>
</dbReference>
<proteinExistence type="predicted"/>
<keyword evidence="3" id="KW-1185">Reference proteome</keyword>
<sequence>MNDKKFSFMLGIFSLLNTIQFLIFEVNEVRSIGYEDVFSIYKVTNLKLVSWVITYKMNVCICLSIITIVLSSVLLYCIHINNYMGLLCYAVWIIGYELLSFTVVLLTHGTIKEQFKELGYLHLIFQVSRMLLHFFSLPFLIKHMYALYKDQRILNKLSHRRHSSVSSINSW</sequence>
<dbReference type="Ensembl" id="ENSCWAT00000009256.1">
    <property type="protein sequence ID" value="ENSCWAP00000008509.1"/>
    <property type="gene ID" value="ENSCWAG00000006603.1"/>
</dbReference>
<evidence type="ECO:0000313" key="3">
    <source>
        <dbReference type="Proteomes" id="UP000694540"/>
    </source>
</evidence>
<organism evidence="2 3">
    <name type="scientific">Catagonus wagneri</name>
    <name type="common">Chacoan peccary</name>
    <dbReference type="NCBI Taxonomy" id="51154"/>
    <lineage>
        <taxon>Eukaryota</taxon>
        <taxon>Metazoa</taxon>
        <taxon>Chordata</taxon>
        <taxon>Craniata</taxon>
        <taxon>Vertebrata</taxon>
        <taxon>Euteleostomi</taxon>
        <taxon>Mammalia</taxon>
        <taxon>Eutheria</taxon>
        <taxon>Laurasiatheria</taxon>
        <taxon>Artiodactyla</taxon>
        <taxon>Suina</taxon>
        <taxon>Tayassuidae</taxon>
        <taxon>Catagonus</taxon>
    </lineage>
</organism>
<feature type="transmembrane region" description="Helical" evidence="1">
    <location>
        <begin position="86"/>
        <end position="107"/>
    </location>
</feature>
<evidence type="ECO:0000256" key="1">
    <source>
        <dbReference type="SAM" id="Phobius"/>
    </source>
</evidence>
<reference evidence="2" key="2">
    <citation type="submission" date="2025-09" db="UniProtKB">
        <authorList>
            <consortium name="Ensembl"/>
        </authorList>
    </citation>
    <scope>IDENTIFICATION</scope>
</reference>
<dbReference type="Pfam" id="PF15049">
    <property type="entry name" value="DUF4534"/>
    <property type="match status" value="1"/>
</dbReference>